<evidence type="ECO:0000256" key="1">
    <source>
        <dbReference type="ARBA" id="ARBA00004123"/>
    </source>
</evidence>
<sequence>MREDMEIAKQNLVISTMKLGTNNVVPCPRVVRISVTDPDATDSSSDDEEVMGKRLFPTPRRIRRFVNEVRIEKSLPRNNDEIEVTKGSGRVLENRRTKKNKGKTTLSEKIKMGGKIGKKFRGVRQRPWGKWAAEIRDPVRRVRLWLGTYDTAEEAAMVYDHAAIRIRGPEALTNFSHPSTTEVIVPDNISMTTFSGYNSGKESDNKRMLSPKSVLGYSGATSSSEVDVVPDFSSSLQSVDYGDFNDYGNIVSNLLVLDTVFPSNTSNDLFELNDPLLVPDLFDGIGLSEDIFGDELNCNELFVDSCNNYMLESTNFVIDNDFQLINIAKTRKVSYKILGFVMAGEAHAKTRDLTAN</sequence>
<dbReference type="AlphaFoldDB" id="A0AAV3QEE2"/>
<dbReference type="SUPFAM" id="SSF54171">
    <property type="entry name" value="DNA-binding domain"/>
    <property type="match status" value="1"/>
</dbReference>
<dbReference type="InterPro" id="IPR050913">
    <property type="entry name" value="AP2/ERF_ERF"/>
</dbReference>
<dbReference type="InterPro" id="IPR016177">
    <property type="entry name" value="DNA-bd_dom_sf"/>
</dbReference>
<gene>
    <name evidence="8" type="ORF">LIER_17660</name>
</gene>
<comment type="caution">
    <text evidence="8">The sequence shown here is derived from an EMBL/GenBank/DDBJ whole genome shotgun (WGS) entry which is preliminary data.</text>
</comment>
<keyword evidence="6" id="KW-0539">Nucleus</keyword>
<dbReference type="GO" id="GO:0003700">
    <property type="term" value="F:DNA-binding transcription factor activity"/>
    <property type="evidence" value="ECO:0007669"/>
    <property type="project" value="InterPro"/>
</dbReference>
<comment type="subcellular location">
    <subcellularLocation>
        <location evidence="1">Nucleus</location>
    </subcellularLocation>
</comment>
<keyword evidence="9" id="KW-1185">Reference proteome</keyword>
<reference evidence="8 9" key="1">
    <citation type="submission" date="2024-01" db="EMBL/GenBank/DDBJ databases">
        <title>The complete chloroplast genome sequence of Lithospermum erythrorhizon: insights into the phylogenetic relationship among Boraginaceae species and the maternal lineages of purple gromwells.</title>
        <authorList>
            <person name="Okada T."/>
            <person name="Watanabe K."/>
        </authorList>
    </citation>
    <scope>NUCLEOTIDE SEQUENCE [LARGE SCALE GENOMIC DNA]</scope>
</reference>
<keyword evidence="4 8" id="KW-0238">DNA-binding</keyword>
<dbReference type="InterPro" id="IPR036955">
    <property type="entry name" value="AP2/ERF_dom_sf"/>
</dbReference>
<dbReference type="Pfam" id="PF00847">
    <property type="entry name" value="AP2"/>
    <property type="match status" value="1"/>
</dbReference>
<accession>A0AAV3QEE2</accession>
<dbReference type="SMART" id="SM00380">
    <property type="entry name" value="AP2"/>
    <property type="match status" value="1"/>
</dbReference>
<dbReference type="PRINTS" id="PR00367">
    <property type="entry name" value="ETHRSPELEMNT"/>
</dbReference>
<organism evidence="8 9">
    <name type="scientific">Lithospermum erythrorhizon</name>
    <name type="common">Purple gromwell</name>
    <name type="synonym">Lithospermum officinale var. erythrorhizon</name>
    <dbReference type="NCBI Taxonomy" id="34254"/>
    <lineage>
        <taxon>Eukaryota</taxon>
        <taxon>Viridiplantae</taxon>
        <taxon>Streptophyta</taxon>
        <taxon>Embryophyta</taxon>
        <taxon>Tracheophyta</taxon>
        <taxon>Spermatophyta</taxon>
        <taxon>Magnoliopsida</taxon>
        <taxon>eudicotyledons</taxon>
        <taxon>Gunneridae</taxon>
        <taxon>Pentapetalae</taxon>
        <taxon>asterids</taxon>
        <taxon>lamiids</taxon>
        <taxon>Boraginales</taxon>
        <taxon>Boraginaceae</taxon>
        <taxon>Boraginoideae</taxon>
        <taxon>Lithospermeae</taxon>
        <taxon>Lithospermum</taxon>
    </lineage>
</organism>
<keyword evidence="5" id="KW-0804">Transcription</keyword>
<dbReference type="FunFam" id="3.30.730.10:FF:000001">
    <property type="entry name" value="Ethylene-responsive transcription factor 2"/>
    <property type="match status" value="1"/>
</dbReference>
<dbReference type="Gene3D" id="3.30.730.10">
    <property type="entry name" value="AP2/ERF domain"/>
    <property type="match status" value="1"/>
</dbReference>
<evidence type="ECO:0000256" key="6">
    <source>
        <dbReference type="ARBA" id="ARBA00023242"/>
    </source>
</evidence>
<protein>
    <submittedName>
        <fullName evidence="8">DNA-binding transcription factor</fullName>
    </submittedName>
</protein>
<dbReference type="PROSITE" id="PS51032">
    <property type="entry name" value="AP2_ERF"/>
    <property type="match status" value="1"/>
</dbReference>
<evidence type="ECO:0000259" key="7">
    <source>
        <dbReference type="PROSITE" id="PS51032"/>
    </source>
</evidence>
<proteinExistence type="predicted"/>
<dbReference type="PANTHER" id="PTHR31194">
    <property type="entry name" value="SHN SHINE , DNA BINDING / TRANSCRIPTION FACTOR"/>
    <property type="match status" value="1"/>
</dbReference>
<dbReference type="CDD" id="cd00018">
    <property type="entry name" value="AP2"/>
    <property type="match status" value="1"/>
</dbReference>
<dbReference type="InterPro" id="IPR001471">
    <property type="entry name" value="AP2/ERF_dom"/>
</dbReference>
<evidence type="ECO:0000256" key="5">
    <source>
        <dbReference type="ARBA" id="ARBA00023163"/>
    </source>
</evidence>
<name>A0AAV3QEE2_LITER</name>
<keyword evidence="2" id="KW-0611">Plant defense</keyword>
<dbReference type="GO" id="GO:0006952">
    <property type="term" value="P:defense response"/>
    <property type="evidence" value="ECO:0007669"/>
    <property type="project" value="UniProtKB-KW"/>
</dbReference>
<keyword evidence="3" id="KW-0805">Transcription regulation</keyword>
<dbReference type="GO" id="GO:0005634">
    <property type="term" value="C:nucleus"/>
    <property type="evidence" value="ECO:0007669"/>
    <property type="project" value="UniProtKB-SubCell"/>
</dbReference>
<feature type="domain" description="AP2/ERF" evidence="7">
    <location>
        <begin position="119"/>
        <end position="176"/>
    </location>
</feature>
<evidence type="ECO:0000256" key="3">
    <source>
        <dbReference type="ARBA" id="ARBA00023015"/>
    </source>
</evidence>
<dbReference type="Proteomes" id="UP001454036">
    <property type="component" value="Unassembled WGS sequence"/>
</dbReference>
<evidence type="ECO:0000313" key="8">
    <source>
        <dbReference type="EMBL" id="GAA0161316.1"/>
    </source>
</evidence>
<dbReference type="PANTHER" id="PTHR31194:SF140">
    <property type="entry name" value="ETHYLENE-RESPONSIVE TRANSCRIPTION FACTOR CRF2"/>
    <property type="match status" value="1"/>
</dbReference>
<dbReference type="EMBL" id="BAABME010004141">
    <property type="protein sequence ID" value="GAA0161316.1"/>
    <property type="molecule type" value="Genomic_DNA"/>
</dbReference>
<dbReference type="GO" id="GO:0003677">
    <property type="term" value="F:DNA binding"/>
    <property type="evidence" value="ECO:0007669"/>
    <property type="project" value="UniProtKB-KW"/>
</dbReference>
<evidence type="ECO:0000256" key="4">
    <source>
        <dbReference type="ARBA" id="ARBA00023125"/>
    </source>
</evidence>
<evidence type="ECO:0000256" key="2">
    <source>
        <dbReference type="ARBA" id="ARBA00022821"/>
    </source>
</evidence>
<evidence type="ECO:0000313" key="9">
    <source>
        <dbReference type="Proteomes" id="UP001454036"/>
    </source>
</evidence>